<feature type="transmembrane region" description="Helical" evidence="2">
    <location>
        <begin position="315"/>
        <end position="337"/>
    </location>
</feature>
<evidence type="ECO:0000313" key="4">
    <source>
        <dbReference type="EMBL" id="KAF7489694.1"/>
    </source>
</evidence>
<evidence type="ECO:0000313" key="5">
    <source>
        <dbReference type="EnsemblMetazoa" id="KAF7489694.1"/>
    </source>
</evidence>
<feature type="domain" description="ZP" evidence="3">
    <location>
        <begin position="1"/>
        <end position="242"/>
    </location>
</feature>
<keyword evidence="2" id="KW-1133">Transmembrane helix</keyword>
<dbReference type="PANTHER" id="PTHR46560">
    <property type="entry name" value="CYPHER, ISOFORM B"/>
    <property type="match status" value="1"/>
</dbReference>
<evidence type="ECO:0000256" key="1">
    <source>
        <dbReference type="SAM" id="MobiDB-lite"/>
    </source>
</evidence>
<dbReference type="PROSITE" id="PS51034">
    <property type="entry name" value="ZP_2"/>
    <property type="match status" value="1"/>
</dbReference>
<evidence type="ECO:0000259" key="3">
    <source>
        <dbReference type="PROSITE" id="PS51034"/>
    </source>
</evidence>
<reference evidence="4" key="2">
    <citation type="submission" date="2020-01" db="EMBL/GenBank/DDBJ databases">
        <authorList>
            <person name="Korhonen P.K.K."/>
            <person name="Guangxu M.G."/>
            <person name="Wang T.W."/>
            <person name="Stroehlein A.J.S."/>
            <person name="Young N.D."/>
            <person name="Ang C.-S.A."/>
            <person name="Fernando D.W.F."/>
            <person name="Lu H.L."/>
            <person name="Taylor S.T."/>
            <person name="Ehtesham M.E.M."/>
            <person name="Najaraj S.H.N."/>
            <person name="Harsha G.H.G."/>
            <person name="Madugundu A.M."/>
            <person name="Renuse S.R."/>
            <person name="Holt D.H."/>
            <person name="Pandey A.P."/>
            <person name="Papenfuss A.P."/>
            <person name="Gasser R.B.G."/>
            <person name="Fischer K.F."/>
        </authorList>
    </citation>
    <scope>NUCLEOTIDE SEQUENCE</scope>
    <source>
        <strain evidence="4">SSS_KF_BRIS2020</strain>
    </source>
</reference>
<feature type="region of interest" description="Disordered" evidence="1">
    <location>
        <begin position="432"/>
        <end position="484"/>
    </location>
</feature>
<proteinExistence type="predicted"/>
<dbReference type="AlphaFoldDB" id="A0A834R4U4"/>
<keyword evidence="2" id="KW-0472">Membrane</keyword>
<feature type="compositionally biased region" description="Basic residues" evidence="1">
    <location>
        <begin position="466"/>
        <end position="475"/>
    </location>
</feature>
<evidence type="ECO:0000256" key="2">
    <source>
        <dbReference type="SAM" id="Phobius"/>
    </source>
</evidence>
<dbReference type="SMART" id="SM00241">
    <property type="entry name" value="ZP"/>
    <property type="match status" value="1"/>
</dbReference>
<accession>A0A834R4U4</accession>
<protein>
    <recommendedName>
        <fullName evidence="3">ZP domain-containing protein</fullName>
    </recommendedName>
</protein>
<feature type="compositionally biased region" description="Low complexity" evidence="1">
    <location>
        <begin position="438"/>
        <end position="465"/>
    </location>
</feature>
<sequence>MQISVQFDQPFTGIVHVKNFRRDPCQIYGNGSTSLSLTIDLLAGHNRPNYCGVYRTKGSEERSISLVVRLHRALELSDDKHFVITCGNTEFNNRNRNEKLLLKFVDQNGNKINKLYHGESYRLRAEIVSSSSSSQNQQLSSSRSSSSSSSSPSLSSYHLYVHNCFIFNGNDSDVEFLDSNGCPALTSVGPFKQISRNVAESDIQSMFKLPGTNQLHLQCLIKMIENCTTCQQSFCPINQTRSQSQELISSKKNNAKTKTEMQMLASTTVYVFEPDQQMSSSILYAGGIGGGLGFNGGGNNGHNFDGRCTEWRFPWLIALCIMLGILLIIMMVVNIFLCSSLSCSCCRSEIVEHEPVIIEDYDPYKIDIGSFYSPYDSRLSLNRSSKLLPFSSSSSTAHHNCGNGGGVCPGVCSNHDRSGHYCSSAHQTQSVLSLPAPQSTQSHQSSSSSSQNQQHQQQQQQQQQHSQHHHHHHNNQNHPLMPLTANSSTAIKPISISSSYSPSIETTNNNNSNLRGRLLMNGLNGNNLKINKSNLKKLGKSASKQTKQLGKQSMMMMMPPAIAYNPYQHSPQSIRSEEFY</sequence>
<gene>
    <name evidence="4" type="ORF">SSS_4216</name>
</gene>
<dbReference type="OrthoDB" id="6415313at2759"/>
<dbReference type="EMBL" id="WVUK01000064">
    <property type="protein sequence ID" value="KAF7489694.1"/>
    <property type="molecule type" value="Genomic_DNA"/>
</dbReference>
<reference evidence="5" key="3">
    <citation type="submission" date="2022-06" db="UniProtKB">
        <authorList>
            <consortium name="EnsemblMetazoa"/>
        </authorList>
    </citation>
    <scope>IDENTIFICATION</scope>
</reference>
<dbReference type="EnsemblMetazoa" id="SSS_4216s_mrna">
    <property type="protein sequence ID" value="KAF7489694.1"/>
    <property type="gene ID" value="SSS_4216"/>
</dbReference>
<evidence type="ECO:0000313" key="6">
    <source>
        <dbReference type="Proteomes" id="UP000070412"/>
    </source>
</evidence>
<name>A0A834R4U4_SARSC</name>
<organism evidence="4">
    <name type="scientific">Sarcoptes scabiei</name>
    <name type="common">Itch mite</name>
    <name type="synonym">Acarus scabiei</name>
    <dbReference type="NCBI Taxonomy" id="52283"/>
    <lineage>
        <taxon>Eukaryota</taxon>
        <taxon>Metazoa</taxon>
        <taxon>Ecdysozoa</taxon>
        <taxon>Arthropoda</taxon>
        <taxon>Chelicerata</taxon>
        <taxon>Arachnida</taxon>
        <taxon>Acari</taxon>
        <taxon>Acariformes</taxon>
        <taxon>Sarcoptiformes</taxon>
        <taxon>Astigmata</taxon>
        <taxon>Psoroptidia</taxon>
        <taxon>Sarcoptoidea</taxon>
        <taxon>Sarcoptidae</taxon>
        <taxon>Sarcoptinae</taxon>
        <taxon>Sarcoptes</taxon>
    </lineage>
</organism>
<keyword evidence="2" id="KW-0812">Transmembrane</keyword>
<reference evidence="6" key="1">
    <citation type="journal article" date="2020" name="PLoS Negl. Trop. Dis.">
        <title>High-quality nuclear genome for Sarcoptes scabiei-A critical resource for a neglected parasite.</title>
        <authorList>
            <person name="Korhonen P.K."/>
            <person name="Gasser R.B."/>
            <person name="Ma G."/>
            <person name="Wang T."/>
            <person name="Stroehlein A.J."/>
            <person name="Young N.D."/>
            <person name="Ang C.S."/>
            <person name="Fernando D.D."/>
            <person name="Lu H.C."/>
            <person name="Taylor S."/>
            <person name="Reynolds S.L."/>
            <person name="Mofiz E."/>
            <person name="Najaraj S.H."/>
            <person name="Gowda H."/>
            <person name="Madugundu A."/>
            <person name="Renuse S."/>
            <person name="Holt D."/>
            <person name="Pandey A."/>
            <person name="Papenfuss A.T."/>
            <person name="Fischer K."/>
        </authorList>
    </citation>
    <scope>NUCLEOTIDE SEQUENCE [LARGE SCALE GENOMIC DNA]</scope>
</reference>
<dbReference type="Proteomes" id="UP000070412">
    <property type="component" value="Unassembled WGS sequence"/>
</dbReference>
<dbReference type="InterPro" id="IPR001507">
    <property type="entry name" value="ZP_dom"/>
</dbReference>
<dbReference type="PANTHER" id="PTHR46560:SF9">
    <property type="entry name" value="ZP DOMAIN-CONTAINING PROTEIN"/>
    <property type="match status" value="1"/>
</dbReference>
<keyword evidence="6" id="KW-1185">Reference proteome</keyword>